<sequence length="244" mass="28515">MNSTILEKIDDLLKKANFETFMLDNYCNKKNKFCFDLLVKKNDLIFSVKIFKNIDNISAEIVNDIKSLSTLLKSKPLLIGIKNRYNELEDNTIYIRDGLPFITLATLENIIDKGLYPYILARRGGGIMFLNGNLMKFIREKQEISRKELSELLGVTKRTVCAYENESMRPSEKIAKKLSNILENKALFRKINLFDWNFKFEIDWKEPQEYVARNPFETHLQAVLDDIGVCSYWYKNSPIPFKLS</sequence>
<dbReference type="Pfam" id="PF26553">
    <property type="entry name" value="PDDEXK_19"/>
    <property type="match status" value="1"/>
</dbReference>
<dbReference type="SMART" id="SM00530">
    <property type="entry name" value="HTH_XRE"/>
    <property type="match status" value="1"/>
</dbReference>
<name>X1DB81_9ZZZZ</name>
<dbReference type="SUPFAM" id="SSF47413">
    <property type="entry name" value="lambda repressor-like DNA-binding domains"/>
    <property type="match status" value="1"/>
</dbReference>
<organism evidence="2">
    <name type="scientific">marine sediment metagenome</name>
    <dbReference type="NCBI Taxonomy" id="412755"/>
    <lineage>
        <taxon>unclassified sequences</taxon>
        <taxon>metagenomes</taxon>
        <taxon>ecological metagenomes</taxon>
    </lineage>
</organism>
<evidence type="ECO:0000313" key="2">
    <source>
        <dbReference type="EMBL" id="GAH02339.1"/>
    </source>
</evidence>
<dbReference type="Gene3D" id="1.10.260.40">
    <property type="entry name" value="lambda repressor-like DNA-binding domains"/>
    <property type="match status" value="1"/>
</dbReference>
<dbReference type="GO" id="GO:0003677">
    <property type="term" value="F:DNA binding"/>
    <property type="evidence" value="ECO:0007669"/>
    <property type="project" value="InterPro"/>
</dbReference>
<dbReference type="EMBL" id="BART01025556">
    <property type="protein sequence ID" value="GAH02339.1"/>
    <property type="molecule type" value="Genomic_DNA"/>
</dbReference>
<comment type="caution">
    <text evidence="2">The sequence shown here is derived from an EMBL/GenBank/DDBJ whole genome shotgun (WGS) entry which is preliminary data.</text>
</comment>
<dbReference type="Pfam" id="PF01381">
    <property type="entry name" value="HTH_3"/>
    <property type="match status" value="1"/>
</dbReference>
<dbReference type="CDD" id="cd00093">
    <property type="entry name" value="HTH_XRE"/>
    <property type="match status" value="1"/>
</dbReference>
<feature type="non-terminal residue" evidence="2">
    <location>
        <position position="244"/>
    </location>
</feature>
<protein>
    <recommendedName>
        <fullName evidence="1">HTH cro/C1-type domain-containing protein</fullName>
    </recommendedName>
</protein>
<dbReference type="PROSITE" id="PS50943">
    <property type="entry name" value="HTH_CROC1"/>
    <property type="match status" value="1"/>
</dbReference>
<dbReference type="InterPro" id="IPR001387">
    <property type="entry name" value="Cro/C1-type_HTH"/>
</dbReference>
<dbReference type="InterPro" id="IPR059051">
    <property type="entry name" value="MTH_967_PDDEXK"/>
</dbReference>
<accession>X1DB81</accession>
<proteinExistence type="predicted"/>
<dbReference type="InterPro" id="IPR010982">
    <property type="entry name" value="Lambda_DNA-bd_dom_sf"/>
</dbReference>
<evidence type="ECO:0000259" key="1">
    <source>
        <dbReference type="PROSITE" id="PS50943"/>
    </source>
</evidence>
<dbReference type="AlphaFoldDB" id="X1DB81"/>
<reference evidence="2" key="1">
    <citation type="journal article" date="2014" name="Front. Microbiol.">
        <title>High frequency of phylogenetically diverse reductive dehalogenase-homologous genes in deep subseafloor sedimentary metagenomes.</title>
        <authorList>
            <person name="Kawai M."/>
            <person name="Futagami T."/>
            <person name="Toyoda A."/>
            <person name="Takaki Y."/>
            <person name="Nishi S."/>
            <person name="Hori S."/>
            <person name="Arai W."/>
            <person name="Tsubouchi T."/>
            <person name="Morono Y."/>
            <person name="Uchiyama I."/>
            <person name="Ito T."/>
            <person name="Fujiyama A."/>
            <person name="Inagaki F."/>
            <person name="Takami H."/>
        </authorList>
    </citation>
    <scope>NUCLEOTIDE SEQUENCE</scope>
    <source>
        <strain evidence="2">Expedition CK06-06</strain>
    </source>
</reference>
<gene>
    <name evidence="2" type="ORF">S01H4_45843</name>
</gene>
<feature type="domain" description="HTH cro/C1-type" evidence="1">
    <location>
        <begin position="135"/>
        <end position="188"/>
    </location>
</feature>